<dbReference type="EMBL" id="SLXT01000017">
    <property type="protein sequence ID" value="TCP63593.1"/>
    <property type="molecule type" value="Genomic_DNA"/>
</dbReference>
<dbReference type="Proteomes" id="UP000294813">
    <property type="component" value="Unassembled WGS sequence"/>
</dbReference>
<evidence type="ECO:0000313" key="1">
    <source>
        <dbReference type="EMBL" id="TCP63593.1"/>
    </source>
</evidence>
<sequence>MSLTLEVGITLGISLSLQGTAHYAIIATKFSGARPKDVPL</sequence>
<protein>
    <submittedName>
        <fullName evidence="1">Uncharacterized protein</fullName>
    </submittedName>
</protein>
<comment type="caution">
    <text evidence="1">The sequence shown here is derived from an EMBL/GenBank/DDBJ whole genome shotgun (WGS) entry which is preliminary data.</text>
</comment>
<organism evidence="1 2">
    <name type="scientific">Heliophilum fasciatum</name>
    <dbReference type="NCBI Taxonomy" id="35700"/>
    <lineage>
        <taxon>Bacteria</taxon>
        <taxon>Bacillati</taxon>
        <taxon>Bacillota</taxon>
        <taxon>Clostridia</taxon>
        <taxon>Eubacteriales</taxon>
        <taxon>Heliobacteriaceae</taxon>
        <taxon>Heliophilum</taxon>
    </lineage>
</organism>
<accession>A0A4R2RKG6</accession>
<gene>
    <name evidence="1" type="ORF">EDD73_11718</name>
</gene>
<evidence type="ECO:0000313" key="2">
    <source>
        <dbReference type="Proteomes" id="UP000294813"/>
    </source>
</evidence>
<dbReference type="AlphaFoldDB" id="A0A4R2RKG6"/>
<keyword evidence="2" id="KW-1185">Reference proteome</keyword>
<proteinExistence type="predicted"/>
<reference evidence="1 2" key="1">
    <citation type="submission" date="2019-03" db="EMBL/GenBank/DDBJ databases">
        <title>Genomic Encyclopedia of Type Strains, Phase IV (KMG-IV): sequencing the most valuable type-strain genomes for metagenomic binning, comparative biology and taxonomic classification.</title>
        <authorList>
            <person name="Goeker M."/>
        </authorList>
    </citation>
    <scope>NUCLEOTIDE SEQUENCE [LARGE SCALE GENOMIC DNA]</scope>
    <source>
        <strain evidence="1 2">DSM 11170</strain>
    </source>
</reference>
<name>A0A4R2RKG6_9FIRM</name>